<dbReference type="EMBL" id="CAJNOK010074838">
    <property type="protein sequence ID" value="CAF1671631.1"/>
    <property type="molecule type" value="Genomic_DNA"/>
</dbReference>
<dbReference type="AlphaFoldDB" id="A0A8S2GB83"/>
<accession>A0A8S2GB83</accession>
<proteinExistence type="predicted"/>
<reference evidence="1" key="1">
    <citation type="submission" date="2021-02" db="EMBL/GenBank/DDBJ databases">
        <authorList>
            <person name="Nowell W R."/>
        </authorList>
    </citation>
    <scope>NUCLEOTIDE SEQUENCE</scope>
</reference>
<comment type="caution">
    <text evidence="1">The sequence shown here is derived from an EMBL/GenBank/DDBJ whole genome shotgun (WGS) entry which is preliminary data.</text>
</comment>
<dbReference type="EMBL" id="CAJOBA010108686">
    <property type="protein sequence ID" value="CAF4546517.1"/>
    <property type="molecule type" value="Genomic_DNA"/>
</dbReference>
<dbReference type="Proteomes" id="UP000682733">
    <property type="component" value="Unassembled WGS sequence"/>
</dbReference>
<feature type="non-terminal residue" evidence="1">
    <location>
        <position position="1"/>
    </location>
</feature>
<gene>
    <name evidence="1" type="ORF">OVA965_LOCUS45746</name>
    <name evidence="2" type="ORF">TMI583_LOCUS49526</name>
</gene>
<organism evidence="1 3">
    <name type="scientific">Didymodactylos carnosus</name>
    <dbReference type="NCBI Taxonomy" id="1234261"/>
    <lineage>
        <taxon>Eukaryota</taxon>
        <taxon>Metazoa</taxon>
        <taxon>Spiralia</taxon>
        <taxon>Gnathifera</taxon>
        <taxon>Rotifera</taxon>
        <taxon>Eurotatoria</taxon>
        <taxon>Bdelloidea</taxon>
        <taxon>Philodinida</taxon>
        <taxon>Philodinidae</taxon>
        <taxon>Didymodactylos</taxon>
    </lineage>
</organism>
<dbReference type="Proteomes" id="UP000677228">
    <property type="component" value="Unassembled WGS sequence"/>
</dbReference>
<protein>
    <submittedName>
        <fullName evidence="1">Uncharacterized protein</fullName>
    </submittedName>
</protein>
<name>A0A8S2GB83_9BILA</name>
<dbReference type="Gene3D" id="3.40.50.720">
    <property type="entry name" value="NAD(P)-binding Rossmann-like Domain"/>
    <property type="match status" value="1"/>
</dbReference>
<evidence type="ECO:0000313" key="2">
    <source>
        <dbReference type="EMBL" id="CAF4546517.1"/>
    </source>
</evidence>
<evidence type="ECO:0000313" key="3">
    <source>
        <dbReference type="Proteomes" id="UP000677228"/>
    </source>
</evidence>
<evidence type="ECO:0000313" key="1">
    <source>
        <dbReference type="EMBL" id="CAF1671631.1"/>
    </source>
</evidence>
<sequence length="66" mass="7131">MIASAMAVELLVSIIQHPLRKNDENELQAQTCLGIVPHTIRGFLGRYSTILPSGEGFSQCVACSSK</sequence>